<dbReference type="InterPro" id="IPR053812">
    <property type="entry name" value="HTH_Sigma70_ECF-like"/>
</dbReference>
<dbReference type="Pfam" id="PF07638">
    <property type="entry name" value="Sigma70_ECF"/>
    <property type="match status" value="1"/>
</dbReference>
<comment type="activity regulation">
    <text evidence="6">Negatively regulated by the anti-sigma-I factor RsgI.</text>
</comment>
<dbReference type="EMBL" id="CP025197">
    <property type="protein sequence ID" value="AUG58842.1"/>
    <property type="molecule type" value="Genomic_DNA"/>
</dbReference>
<comment type="similarity">
    <text evidence="6">Belongs to the sigma-70 factor family. SigI subfamily.</text>
</comment>
<organism evidence="8 10">
    <name type="scientific">Acetivibrio saccincola</name>
    <dbReference type="NCBI Taxonomy" id="1677857"/>
    <lineage>
        <taxon>Bacteria</taxon>
        <taxon>Bacillati</taxon>
        <taxon>Bacillota</taxon>
        <taxon>Clostridia</taxon>
        <taxon>Eubacteriales</taxon>
        <taxon>Oscillospiraceae</taxon>
        <taxon>Acetivibrio</taxon>
    </lineage>
</organism>
<keyword evidence="10" id="KW-1185">Reference proteome</keyword>
<dbReference type="Proteomes" id="UP000239720">
    <property type="component" value="Unassembled WGS sequence"/>
</dbReference>
<dbReference type="HAMAP" id="MF_02064">
    <property type="entry name" value="Sigma70_SigI"/>
    <property type="match status" value="1"/>
</dbReference>
<feature type="short sequence motif" description="Polymerase core binding" evidence="6">
    <location>
        <begin position="59"/>
        <end position="72"/>
    </location>
</feature>
<dbReference type="GO" id="GO:0003677">
    <property type="term" value="F:DNA binding"/>
    <property type="evidence" value="ECO:0007669"/>
    <property type="project" value="UniProtKB-UniRule"/>
</dbReference>
<keyword evidence="4 6" id="KW-0238">DNA-binding</keyword>
<dbReference type="PIRSF" id="PIRSF038953">
    <property type="entry name" value="SigI"/>
    <property type="match status" value="1"/>
</dbReference>
<comment type="function">
    <text evidence="6">Sigma factors are initiation factors that promote the attachment of RNA polymerase to specific initiation sites and are then released.</text>
</comment>
<comment type="subcellular location">
    <subcellularLocation>
        <location evidence="6">Cytoplasm</location>
    </subcellularLocation>
</comment>
<keyword evidence="3 6" id="KW-0731">Sigma factor</keyword>
<dbReference type="GO" id="GO:0016987">
    <property type="term" value="F:sigma factor activity"/>
    <property type="evidence" value="ECO:0007669"/>
    <property type="project" value="UniProtKB-UniRule"/>
</dbReference>
<evidence type="ECO:0000313" key="10">
    <source>
        <dbReference type="Proteomes" id="UP000233534"/>
    </source>
</evidence>
<dbReference type="EMBL" id="NEMB01000003">
    <property type="protein sequence ID" value="PQQ68250.1"/>
    <property type="molecule type" value="Genomic_DNA"/>
</dbReference>
<dbReference type="Proteomes" id="UP000233534">
    <property type="component" value="Chromosome"/>
</dbReference>
<evidence type="ECO:0000256" key="6">
    <source>
        <dbReference type="HAMAP-Rule" id="MF_02064"/>
    </source>
</evidence>
<dbReference type="SUPFAM" id="SSF88946">
    <property type="entry name" value="Sigma2 domain of RNA polymerase sigma factors"/>
    <property type="match status" value="1"/>
</dbReference>
<dbReference type="GO" id="GO:0006352">
    <property type="term" value="P:DNA-templated transcription initiation"/>
    <property type="evidence" value="ECO:0007669"/>
    <property type="project" value="UniProtKB-UniRule"/>
</dbReference>
<protein>
    <recommendedName>
        <fullName evidence="6">RNA polymerase sigma factor SigI</fullName>
    </recommendedName>
</protein>
<keyword evidence="5 6" id="KW-0804">Transcription</keyword>
<sequence>MIIIFTVYNSDGESVAQTIKRIKEGDNEAREKFIKDYIPFILKVLSKDIFETSNIKNCDEYSIGLIAFNEAIEKYDSKKSSTGFNFFSFAEQVIKRRIIDYFRFKSKSRHELPFSYLENDEQNYEERYLRDDTGSKFERIELFQEIKHYNKKLESFGMKISDMPKYMPKHRDSREMCIKVARKIVEHKEIYNKLITKKYLPIKELTKIVDLHPRTLQRNRNYIISLCLIYGNDYEHLKSYLGSSKEVVK</sequence>
<dbReference type="GO" id="GO:0005737">
    <property type="term" value="C:cytoplasm"/>
    <property type="evidence" value="ECO:0007669"/>
    <property type="project" value="UniProtKB-SubCell"/>
</dbReference>
<dbReference type="NCBIfam" id="TIGR02895">
    <property type="entry name" value="spore_sigI"/>
    <property type="match status" value="1"/>
</dbReference>
<dbReference type="AlphaFoldDB" id="A0A2K9E552"/>
<accession>A0A2K9E552</accession>
<comment type="subunit">
    <text evidence="6">Interacts with RsgI.</text>
</comment>
<evidence type="ECO:0000259" key="7">
    <source>
        <dbReference type="Pfam" id="PF07638"/>
    </source>
</evidence>
<keyword evidence="1 6" id="KW-0963">Cytoplasm</keyword>
<evidence type="ECO:0000256" key="3">
    <source>
        <dbReference type="ARBA" id="ARBA00023082"/>
    </source>
</evidence>
<gene>
    <name evidence="8" type="primary">sigI7</name>
    <name evidence="6" type="synonym">sigI</name>
    <name evidence="9" type="ORF">B9R14_04295</name>
    <name evidence="8" type="ORF">HVS_14955</name>
</gene>
<evidence type="ECO:0000256" key="2">
    <source>
        <dbReference type="ARBA" id="ARBA00023015"/>
    </source>
</evidence>
<dbReference type="InterPro" id="IPR014244">
    <property type="entry name" value="RNA_pol_sigma-I"/>
</dbReference>
<reference evidence="8 10" key="1">
    <citation type="submission" date="2017-12" db="EMBL/GenBank/DDBJ databases">
        <title>Complete genome sequence of Herbivorax saccincola GGR1, a novel Cellulosome-producing hydrolytic bacterium in a thermophilic biogas plant, established by Illumina and Nanopore MinION sequencing.</title>
        <authorList>
            <person name="Pechtl A."/>
            <person name="Ruckert C."/>
            <person name="Koeck D.E."/>
            <person name="Maus I."/>
            <person name="Winkler A."/>
            <person name="Kalinowski J."/>
            <person name="Puhler A."/>
            <person name="Schwarz W.W."/>
            <person name="Zverlov V.V."/>
            <person name="Schluter A."/>
            <person name="Liebl W."/>
        </authorList>
    </citation>
    <scope>NUCLEOTIDE SEQUENCE [LARGE SCALE GENOMIC DNA]</scope>
    <source>
        <strain evidence="8">GGR1</strain>
        <strain evidence="10">SR1</strain>
    </source>
</reference>
<evidence type="ECO:0000313" key="9">
    <source>
        <dbReference type="EMBL" id="PQQ68250.1"/>
    </source>
</evidence>
<reference evidence="9 11" key="2">
    <citation type="journal article" date="2018" name="Syst. Appl. Microbiol.">
        <title>Characterization and high-quality draft genome sequence of Herbivorax saccincola A7, an anaerobic, alkaliphilic, thermophilic, cellulolytic, and xylanolytic bacterium.</title>
        <authorList>
            <person name="Aikawa S."/>
            <person name="Baramee S."/>
            <person name="Sermsathanaswadi J."/>
            <person name="Thianheng P."/>
            <person name="Tachaapaikoon C."/>
            <person name="Shikata A."/>
            <person name="Waeonukul R."/>
            <person name="Pason P."/>
            <person name="Ratanakhanokchai K."/>
            <person name="Kosugi A."/>
        </authorList>
    </citation>
    <scope>NUCLEOTIDE SEQUENCE [LARGE SCALE GENOMIC DNA]</scope>
    <source>
        <strain evidence="9 11">A7</strain>
    </source>
</reference>
<dbReference type="KEGG" id="hsc:HVS_14955"/>
<dbReference type="NCBIfam" id="NF006173">
    <property type="entry name" value="PRK08311.2-1"/>
    <property type="match status" value="1"/>
</dbReference>
<keyword evidence="6" id="KW-0346">Stress response</keyword>
<feature type="DNA-binding region" description="H-T-H motif" evidence="6">
    <location>
        <begin position="202"/>
        <end position="221"/>
    </location>
</feature>
<dbReference type="Gene3D" id="1.10.1740.10">
    <property type="match status" value="1"/>
</dbReference>
<feature type="domain" description="RNA polymerase sigma-70 ECF-like HTH" evidence="7">
    <location>
        <begin position="13"/>
        <end position="109"/>
    </location>
</feature>
<dbReference type="InterPro" id="IPR013325">
    <property type="entry name" value="RNA_pol_sigma_r2"/>
</dbReference>
<evidence type="ECO:0000256" key="5">
    <source>
        <dbReference type="ARBA" id="ARBA00023163"/>
    </source>
</evidence>
<evidence type="ECO:0000313" key="11">
    <source>
        <dbReference type="Proteomes" id="UP000239720"/>
    </source>
</evidence>
<name>A0A2K9E552_9FIRM</name>
<evidence type="ECO:0000256" key="1">
    <source>
        <dbReference type="ARBA" id="ARBA00022490"/>
    </source>
</evidence>
<evidence type="ECO:0000313" key="8">
    <source>
        <dbReference type="EMBL" id="AUG58842.1"/>
    </source>
</evidence>
<evidence type="ECO:0000256" key="4">
    <source>
        <dbReference type="ARBA" id="ARBA00023125"/>
    </source>
</evidence>
<proteinExistence type="inferred from homology"/>
<keyword evidence="2 6" id="KW-0805">Transcription regulation</keyword>